<organism evidence="5 6">
    <name type="scientific">Candidatus Uhrbacteria bacterium RIFOXYB2_FULL_57_15</name>
    <dbReference type="NCBI Taxonomy" id="1802422"/>
    <lineage>
        <taxon>Bacteria</taxon>
        <taxon>Candidatus Uhriibacteriota</taxon>
    </lineage>
</organism>
<comment type="subcellular location">
    <subcellularLocation>
        <location evidence="3">Cytoplasm</location>
    </subcellularLocation>
    <text evidence="3">Binds to ribosomes.</text>
</comment>
<dbReference type="InterPro" id="IPR009000">
    <property type="entry name" value="Transl_B-barrel_sf"/>
</dbReference>
<dbReference type="Gene3D" id="2.40.50.250">
    <property type="entry name" value="bipa protein"/>
    <property type="match status" value="1"/>
</dbReference>
<dbReference type="FunFam" id="2.40.50.250:FF:000001">
    <property type="entry name" value="GTP-binding protein TypA"/>
    <property type="match status" value="1"/>
</dbReference>
<evidence type="ECO:0000259" key="4">
    <source>
        <dbReference type="PROSITE" id="PS51722"/>
    </source>
</evidence>
<dbReference type="Pfam" id="PF21018">
    <property type="entry name" value="BipA_C"/>
    <property type="match status" value="1"/>
</dbReference>
<dbReference type="Pfam" id="PF14492">
    <property type="entry name" value="EFG_III"/>
    <property type="match status" value="1"/>
</dbReference>
<dbReference type="InterPro" id="IPR042116">
    <property type="entry name" value="TypA/BipA_C"/>
</dbReference>
<dbReference type="FunFam" id="3.30.70.870:FF:000003">
    <property type="entry name" value="GTP-binding protein TypA"/>
    <property type="match status" value="1"/>
</dbReference>
<dbReference type="HAMAP" id="MF_00849">
    <property type="entry name" value="BipA"/>
    <property type="match status" value="1"/>
</dbReference>
<dbReference type="Gene3D" id="2.40.30.10">
    <property type="entry name" value="Translation factors"/>
    <property type="match status" value="1"/>
</dbReference>
<dbReference type="Gene3D" id="3.30.70.870">
    <property type="entry name" value="Elongation Factor G (Translational Gtpase), domain 3"/>
    <property type="match status" value="1"/>
</dbReference>
<dbReference type="GO" id="GO:1990904">
    <property type="term" value="C:ribonucleoprotein complex"/>
    <property type="evidence" value="ECO:0007669"/>
    <property type="project" value="TreeGrafter"/>
</dbReference>
<keyword evidence="3" id="KW-0690">Ribosome biogenesis</keyword>
<comment type="similarity">
    <text evidence="3">Belongs to the TRAFAC class translation factor GTPase superfamily. Classic translation factor GTPase family. BipA subfamily.</text>
</comment>
<dbReference type="Gene3D" id="3.30.70.240">
    <property type="match status" value="1"/>
</dbReference>
<comment type="caution">
    <text evidence="5">The sequence shown here is derived from an EMBL/GenBank/DDBJ whole genome shotgun (WGS) entry which is preliminary data.</text>
</comment>
<dbReference type="InterPro" id="IPR047042">
    <property type="entry name" value="BipA_II"/>
</dbReference>
<keyword evidence="3" id="KW-0699">rRNA-binding</keyword>
<keyword evidence="3" id="KW-0820">tRNA-binding</keyword>
<dbReference type="PROSITE" id="PS00301">
    <property type="entry name" value="G_TR_1"/>
    <property type="match status" value="1"/>
</dbReference>
<gene>
    <name evidence="3" type="primary">bipA</name>
    <name evidence="5" type="ORF">A2304_00965</name>
</gene>
<dbReference type="GO" id="GO:0019843">
    <property type="term" value="F:rRNA binding"/>
    <property type="evidence" value="ECO:0007669"/>
    <property type="project" value="UniProtKB-KW"/>
</dbReference>
<dbReference type="PANTHER" id="PTHR42908:SF8">
    <property type="entry name" value="TR-TYPE G DOMAIN-CONTAINING PROTEIN"/>
    <property type="match status" value="1"/>
</dbReference>
<dbReference type="AlphaFoldDB" id="A0A1F7W6T3"/>
<dbReference type="GO" id="GO:0005829">
    <property type="term" value="C:cytosol"/>
    <property type="evidence" value="ECO:0007669"/>
    <property type="project" value="TreeGrafter"/>
</dbReference>
<dbReference type="InterPro" id="IPR031157">
    <property type="entry name" value="G_TR_CS"/>
</dbReference>
<dbReference type="InterPro" id="IPR027417">
    <property type="entry name" value="P-loop_NTPase"/>
</dbReference>
<dbReference type="InterPro" id="IPR005225">
    <property type="entry name" value="Small_GTP-bd"/>
</dbReference>
<dbReference type="InterPro" id="IPR047041">
    <property type="entry name" value="BipA_GTP-bd_dom"/>
</dbReference>
<dbReference type="EMBL" id="MGFE01000024">
    <property type="protein sequence ID" value="OGL98078.1"/>
    <property type="molecule type" value="Genomic_DNA"/>
</dbReference>
<dbReference type="CDD" id="cd03691">
    <property type="entry name" value="BipA_TypA_II"/>
    <property type="match status" value="1"/>
</dbReference>
<feature type="binding site" evidence="3">
    <location>
        <begin position="129"/>
        <end position="132"/>
    </location>
    <ligand>
        <name>GTP</name>
        <dbReference type="ChEBI" id="CHEBI:37565"/>
    </ligand>
</feature>
<dbReference type="InterPro" id="IPR035647">
    <property type="entry name" value="EFG_III/V"/>
</dbReference>
<dbReference type="InterPro" id="IPR035651">
    <property type="entry name" value="BipA_V"/>
</dbReference>
<accession>A0A1F7W6T3</accession>
<comment type="catalytic activity">
    <reaction evidence="3">
        <text>GTP + H2O = GDP + phosphate + H(+)</text>
        <dbReference type="Rhea" id="RHEA:19669"/>
        <dbReference type="ChEBI" id="CHEBI:15377"/>
        <dbReference type="ChEBI" id="CHEBI:15378"/>
        <dbReference type="ChEBI" id="CHEBI:37565"/>
        <dbReference type="ChEBI" id="CHEBI:43474"/>
        <dbReference type="ChEBI" id="CHEBI:58189"/>
    </reaction>
</comment>
<dbReference type="InterPro" id="IPR000640">
    <property type="entry name" value="EFG_V-like"/>
</dbReference>
<dbReference type="EC" id="3.6.5.-" evidence="3"/>
<protein>
    <recommendedName>
        <fullName evidence="3">Large ribosomal subunit assembly factor BipA</fullName>
        <ecNumber evidence="3">3.6.5.-</ecNumber>
    </recommendedName>
    <alternativeName>
        <fullName evidence="3">GTP-binding protein BipA</fullName>
    </alternativeName>
</protein>
<keyword evidence="1 3" id="KW-0547">Nucleotide-binding</keyword>
<evidence type="ECO:0000256" key="3">
    <source>
        <dbReference type="HAMAP-Rule" id="MF_00849"/>
    </source>
</evidence>
<dbReference type="NCBIfam" id="TIGR00231">
    <property type="entry name" value="small_GTP"/>
    <property type="match status" value="1"/>
</dbReference>
<dbReference type="SUPFAM" id="SSF54980">
    <property type="entry name" value="EF-G C-terminal domain-like"/>
    <property type="match status" value="2"/>
</dbReference>
<evidence type="ECO:0000256" key="2">
    <source>
        <dbReference type="ARBA" id="ARBA00023134"/>
    </source>
</evidence>
<evidence type="ECO:0000256" key="1">
    <source>
        <dbReference type="ARBA" id="ARBA00022741"/>
    </source>
</evidence>
<dbReference type="PROSITE" id="PS51722">
    <property type="entry name" value="G_TR_2"/>
    <property type="match status" value="1"/>
</dbReference>
<dbReference type="SMART" id="SM00838">
    <property type="entry name" value="EFG_C"/>
    <property type="match status" value="1"/>
</dbReference>
<dbReference type="GO" id="GO:0003924">
    <property type="term" value="F:GTPase activity"/>
    <property type="evidence" value="ECO:0007669"/>
    <property type="project" value="UniProtKB-UniRule"/>
</dbReference>
<dbReference type="Pfam" id="PF00009">
    <property type="entry name" value="GTP_EFTU"/>
    <property type="match status" value="1"/>
</dbReference>
<dbReference type="GO" id="GO:0000049">
    <property type="term" value="F:tRNA binding"/>
    <property type="evidence" value="ECO:0007669"/>
    <property type="project" value="UniProtKB-KW"/>
</dbReference>
<dbReference type="CDD" id="cd01891">
    <property type="entry name" value="TypA_BipA"/>
    <property type="match status" value="1"/>
</dbReference>
<dbReference type="InterPro" id="IPR053905">
    <property type="entry name" value="EF-G-like_DII"/>
</dbReference>
<dbReference type="Proteomes" id="UP000176501">
    <property type="component" value="Unassembled WGS sequence"/>
</dbReference>
<dbReference type="SUPFAM" id="SSF52540">
    <property type="entry name" value="P-loop containing nucleoside triphosphate hydrolases"/>
    <property type="match status" value="1"/>
</dbReference>
<dbReference type="PANTHER" id="PTHR42908">
    <property type="entry name" value="TRANSLATION ELONGATION FACTOR-RELATED"/>
    <property type="match status" value="1"/>
</dbReference>
<dbReference type="CDD" id="cd03710">
    <property type="entry name" value="BipA_TypA_C"/>
    <property type="match status" value="1"/>
</dbReference>
<comment type="subunit">
    <text evidence="3">Monomer.</text>
</comment>
<dbReference type="InterPro" id="IPR000795">
    <property type="entry name" value="T_Tr_GTP-bd_dom"/>
</dbReference>
<evidence type="ECO:0000313" key="6">
    <source>
        <dbReference type="Proteomes" id="UP000176501"/>
    </source>
</evidence>
<dbReference type="InterPro" id="IPR041095">
    <property type="entry name" value="EFG_II"/>
</dbReference>
<dbReference type="CDD" id="cd16263">
    <property type="entry name" value="BipA_III"/>
    <property type="match status" value="1"/>
</dbReference>
<keyword evidence="3" id="KW-0963">Cytoplasm</keyword>
<sequence length="607" mass="66555">MIRDDLRNIAIIAHVDHGKTTLVDALLKQSNTFRDADAQGTTIMDSNELERERGITIFAKNAAIKWAGKKINIVDTPGHADFGGEVERIMSLVDGCLLLVDAKEGPMPQTKFVLKKAIQAGHKIIVVINKVDKKDARPEWVLNRTFDLFIDMGATEEQSNFQVVYASAVNGLAGLEPDMAKMKDITPILNAVVTHLTGPVADPSLPFQMAVVNIFYDNYKGRIAIGRVNNGVVKQGQTVKHIDRDGKEKTSKVIAVQIFDALGRVDVSEAEAGEVVAIAGIEGVQIGESLVDPVGGVALPVMEIEQPTVKMTFGTNTSPFAGSEGTFSTARHVKERLEKELLNDVALRVEKSDSDSRFVVSGRGELHLAILIEKMRREGFELEVSRPQVIFKEVDGKMEEPFEAVSIECPEANTGAVIEKMGRRRGEMKDMRVENGVGFLEFEIPTRGLIGYRTDFMADTKGQGIINSLFLGYRPTVGDITANEHGSMISMENGVTMHFALANLQERGALFIGPAVQVYVGMVIGQYSRVEDIEVNPCKEKKLSNMRSKGDGAAAALDTPRDMTLEMALEFIGDDELLEVTPKSLRIRKAQLDSTTRKRESAKKLGL</sequence>
<dbReference type="NCBIfam" id="TIGR01394">
    <property type="entry name" value="TypA_BipA"/>
    <property type="match status" value="1"/>
</dbReference>
<dbReference type="InterPro" id="IPR048876">
    <property type="entry name" value="BipA_C"/>
</dbReference>
<keyword evidence="3" id="KW-0378">Hydrolase</keyword>
<dbReference type="FunFam" id="3.40.50.300:FF:000055">
    <property type="entry name" value="GTP-binding protein TypA"/>
    <property type="match status" value="1"/>
</dbReference>
<dbReference type="Gene3D" id="3.40.50.300">
    <property type="entry name" value="P-loop containing nucleotide triphosphate hydrolases"/>
    <property type="match status" value="1"/>
</dbReference>
<feature type="binding site" evidence="3">
    <location>
        <begin position="16"/>
        <end position="21"/>
    </location>
    <ligand>
        <name>GTP</name>
        <dbReference type="ChEBI" id="CHEBI:37565"/>
    </ligand>
</feature>
<dbReference type="Pfam" id="PF22042">
    <property type="entry name" value="EF-G_D2"/>
    <property type="match status" value="1"/>
</dbReference>
<comment type="function">
    <text evidence="3">A 50S ribosomal subunit assembly protein with GTPase activity, required for 50S subunit assembly at low temperatures, may also play a role in translation. Binds GTP and analogs. Binds the 70S ribosome between the 30S and 50S subunits, in a similar position as ribosome-bound EF-G; it contacts a number of ribosomal proteins, both rRNAs and the A-site tRNA.</text>
</comment>
<dbReference type="InterPro" id="IPR047043">
    <property type="entry name" value="BipA_III"/>
</dbReference>
<dbReference type="GO" id="GO:0005525">
    <property type="term" value="F:GTP binding"/>
    <property type="evidence" value="ECO:0007669"/>
    <property type="project" value="UniProtKB-UniRule"/>
</dbReference>
<keyword evidence="3" id="KW-0694">RNA-binding</keyword>
<keyword evidence="2 3" id="KW-0342">GTP-binding</keyword>
<reference evidence="5 6" key="1">
    <citation type="journal article" date="2016" name="Nat. Commun.">
        <title>Thousands of microbial genomes shed light on interconnected biogeochemical processes in an aquifer system.</title>
        <authorList>
            <person name="Anantharaman K."/>
            <person name="Brown C.T."/>
            <person name="Hug L.A."/>
            <person name="Sharon I."/>
            <person name="Castelle C.J."/>
            <person name="Probst A.J."/>
            <person name="Thomas B.C."/>
            <person name="Singh A."/>
            <person name="Wilkins M.J."/>
            <person name="Karaoz U."/>
            <person name="Brodie E.L."/>
            <person name="Williams K.H."/>
            <person name="Hubbard S.S."/>
            <person name="Banfield J.F."/>
        </authorList>
    </citation>
    <scope>NUCLEOTIDE SEQUENCE [LARGE SCALE GENOMIC DNA]</scope>
</reference>
<feature type="domain" description="Tr-type G" evidence="4">
    <location>
        <begin position="4"/>
        <end position="200"/>
    </location>
</feature>
<dbReference type="SUPFAM" id="SSF50447">
    <property type="entry name" value="Translation proteins"/>
    <property type="match status" value="1"/>
</dbReference>
<proteinExistence type="inferred from homology"/>
<dbReference type="InterPro" id="IPR006298">
    <property type="entry name" value="BipA"/>
</dbReference>
<dbReference type="GO" id="GO:0000027">
    <property type="term" value="P:ribosomal large subunit assembly"/>
    <property type="evidence" value="ECO:0007669"/>
    <property type="project" value="UniProtKB-UniRule"/>
</dbReference>
<dbReference type="GO" id="GO:0043022">
    <property type="term" value="F:ribosome binding"/>
    <property type="evidence" value="ECO:0007669"/>
    <property type="project" value="UniProtKB-UniRule"/>
</dbReference>
<dbReference type="Pfam" id="PF00679">
    <property type="entry name" value="EFG_C"/>
    <property type="match status" value="1"/>
</dbReference>
<name>A0A1F7W6T3_9BACT</name>
<evidence type="ECO:0000313" key="5">
    <source>
        <dbReference type="EMBL" id="OGL98078.1"/>
    </source>
</evidence>
<dbReference type="PRINTS" id="PR00315">
    <property type="entry name" value="ELONGATNFCT"/>
</dbReference>
<dbReference type="FunFam" id="3.30.70.240:FF:000002">
    <property type="entry name" value="GTP-binding protein TypA"/>
    <property type="match status" value="1"/>
</dbReference>